<accession>A0A8J6JPH0</accession>
<dbReference type="GO" id="GO:0016829">
    <property type="term" value="F:lyase activity"/>
    <property type="evidence" value="ECO:0007669"/>
    <property type="project" value="UniProtKB-KW"/>
</dbReference>
<dbReference type="InterPro" id="IPR013114">
    <property type="entry name" value="FabA_FabZ"/>
</dbReference>
<comment type="caution">
    <text evidence="3">The sequence shown here is derived from an EMBL/GenBank/DDBJ whole genome shotgun (WGS) entry which is preliminary data.</text>
</comment>
<gene>
    <name evidence="3" type="ORF">H8S62_16020</name>
</gene>
<keyword evidence="4" id="KW-1185">Reference proteome</keyword>
<dbReference type="PANTHER" id="PTHR30272:SF1">
    <property type="entry name" value="3-HYDROXYACYL-[ACYL-CARRIER-PROTEIN] DEHYDRATASE"/>
    <property type="match status" value="1"/>
</dbReference>
<evidence type="ECO:0000256" key="1">
    <source>
        <dbReference type="ARBA" id="ARBA00009174"/>
    </source>
</evidence>
<name>A0A8J6JPH0_9FIRM</name>
<dbReference type="RefSeq" id="WP_155146832.1">
    <property type="nucleotide sequence ID" value="NZ_JACOPQ010000016.1"/>
</dbReference>
<evidence type="ECO:0000313" key="4">
    <source>
        <dbReference type="Proteomes" id="UP000607645"/>
    </source>
</evidence>
<dbReference type="Pfam" id="PF07977">
    <property type="entry name" value="FabA"/>
    <property type="match status" value="1"/>
</dbReference>
<dbReference type="InterPro" id="IPR029069">
    <property type="entry name" value="HotDog_dom_sf"/>
</dbReference>
<sequence>MNQEEIKKLLPHRDNMLLVEEAQVDGETAVGRYHVRGDEWFLQGHFPGNSVVPGVVLCEMMAQATCVLLGEQLPQGATPYFTSMNNVRFKSPVKPGDTFESRCKLTRVKKPFYFAEGEGYVDGKLSVKAEFSFALIEG</sequence>
<dbReference type="Proteomes" id="UP000607645">
    <property type="component" value="Unassembled WGS sequence"/>
</dbReference>
<dbReference type="EMBL" id="JACOPQ010000016">
    <property type="protein sequence ID" value="MBC5738520.1"/>
    <property type="molecule type" value="Genomic_DNA"/>
</dbReference>
<dbReference type="CDD" id="cd01288">
    <property type="entry name" value="FabZ"/>
    <property type="match status" value="1"/>
</dbReference>
<dbReference type="Gene3D" id="3.10.129.10">
    <property type="entry name" value="Hotdog Thioesterase"/>
    <property type="match status" value="1"/>
</dbReference>
<evidence type="ECO:0000313" key="3">
    <source>
        <dbReference type="EMBL" id="MBC5738520.1"/>
    </source>
</evidence>
<keyword evidence="2" id="KW-0456">Lyase</keyword>
<evidence type="ECO:0000256" key="2">
    <source>
        <dbReference type="ARBA" id="ARBA00023239"/>
    </source>
</evidence>
<comment type="similarity">
    <text evidence="1">Belongs to the thioester dehydratase family. FabZ subfamily.</text>
</comment>
<dbReference type="AlphaFoldDB" id="A0A8J6JPH0"/>
<organism evidence="3 4">
    <name type="scientific">Lawsonibacter faecis</name>
    <dbReference type="NCBI Taxonomy" id="2763052"/>
    <lineage>
        <taxon>Bacteria</taxon>
        <taxon>Bacillati</taxon>
        <taxon>Bacillota</taxon>
        <taxon>Clostridia</taxon>
        <taxon>Eubacteriales</taxon>
        <taxon>Oscillospiraceae</taxon>
        <taxon>Lawsonibacter</taxon>
    </lineage>
</organism>
<reference evidence="3" key="1">
    <citation type="submission" date="2020-08" db="EMBL/GenBank/DDBJ databases">
        <title>Genome public.</title>
        <authorList>
            <person name="Liu C."/>
            <person name="Sun Q."/>
        </authorList>
    </citation>
    <scope>NUCLEOTIDE SEQUENCE</scope>
    <source>
        <strain evidence="3">NSJ-52</strain>
    </source>
</reference>
<dbReference type="SUPFAM" id="SSF54637">
    <property type="entry name" value="Thioesterase/thiol ester dehydrase-isomerase"/>
    <property type="match status" value="1"/>
</dbReference>
<proteinExistence type="inferred from homology"/>
<protein>
    <submittedName>
        <fullName evidence="3">Beta-hydroxyacyl-ACP dehydratase</fullName>
    </submittedName>
</protein>
<dbReference type="PANTHER" id="PTHR30272">
    <property type="entry name" value="3-HYDROXYACYL-[ACYL-CARRIER-PROTEIN] DEHYDRATASE"/>
    <property type="match status" value="1"/>
</dbReference>